<organism evidence="2">
    <name type="scientific">Epinephelus coioides</name>
    <name type="common">Orange-spotted grouper</name>
    <name type="synonym">Epinephelus nebulosus</name>
    <dbReference type="NCBI Taxonomy" id="94232"/>
    <lineage>
        <taxon>Eukaryota</taxon>
        <taxon>Metazoa</taxon>
        <taxon>Chordata</taxon>
        <taxon>Craniata</taxon>
        <taxon>Vertebrata</taxon>
        <taxon>Euteleostomi</taxon>
        <taxon>Actinopterygii</taxon>
        <taxon>Neopterygii</taxon>
        <taxon>Teleostei</taxon>
        <taxon>Neoteleostei</taxon>
        <taxon>Acanthomorphata</taxon>
        <taxon>Eupercaria</taxon>
        <taxon>Perciformes</taxon>
        <taxon>Serranoidei</taxon>
        <taxon>Serranidae</taxon>
        <taxon>Epinephelinae</taxon>
        <taxon>Epinephelini</taxon>
        <taxon>Epinephelus</taxon>
    </lineage>
</organism>
<sequence length="200" mass="23700">GRRGGDDQGPRRGEDAKPWKPLGRPGGWREREKAREESWGPPRESDDRDDGDNRDGEERESGERFRERRPPPPREEGGGAWRRPATEETSSWRDSRREDNDREDRRGDRRDDRDRPVRDRREDRESRPPARDLEEGGSWRRSGEDKREERKVEERGTPPQANPPQECDDEKPAWRSDKDAENPRRIKNETDDEGWTTVRR</sequence>
<feature type="non-terminal residue" evidence="2">
    <location>
        <position position="1"/>
    </location>
</feature>
<dbReference type="AlphaFoldDB" id="B5T1P1"/>
<dbReference type="GO" id="GO:0003743">
    <property type="term" value="F:translation initiation factor activity"/>
    <property type="evidence" value="ECO:0007669"/>
    <property type="project" value="UniProtKB-KW"/>
</dbReference>
<keyword evidence="2" id="KW-0396">Initiation factor</keyword>
<feature type="region of interest" description="Disordered" evidence="1">
    <location>
        <begin position="1"/>
        <end position="200"/>
    </location>
</feature>
<feature type="compositionally biased region" description="Basic and acidic residues" evidence="1">
    <location>
        <begin position="27"/>
        <end position="77"/>
    </location>
</feature>
<proteinExistence type="evidence at transcript level"/>
<keyword evidence="2" id="KW-0648">Protein biosynthesis</keyword>
<reference evidence="2" key="2">
    <citation type="submission" date="2008-05" db="EMBL/GenBank/DDBJ databases">
        <authorList>
            <person name="Chang C.-Y."/>
            <person name="Yeh C.-H."/>
            <person name="Wu M.-S."/>
            <person name="Chen Y.-S."/>
            <person name="Chen C.-W."/>
        </authorList>
    </citation>
    <scope>NUCLEOTIDE SEQUENCE</scope>
    <source>
        <tissue evidence="2">Brain</tissue>
    </source>
</reference>
<name>B5T1P1_EPICO</name>
<dbReference type="EMBL" id="EU714176">
    <property type="protein sequence ID" value="ACH73083.1"/>
    <property type="molecule type" value="mRNA"/>
</dbReference>
<evidence type="ECO:0000256" key="1">
    <source>
        <dbReference type="SAM" id="MobiDB-lite"/>
    </source>
</evidence>
<feature type="compositionally biased region" description="Basic and acidic residues" evidence="1">
    <location>
        <begin position="84"/>
        <end position="156"/>
    </location>
</feature>
<evidence type="ECO:0000313" key="2">
    <source>
        <dbReference type="EMBL" id="ACH73083.1"/>
    </source>
</evidence>
<feature type="compositionally biased region" description="Basic and acidic residues" evidence="1">
    <location>
        <begin position="1"/>
        <end position="18"/>
    </location>
</feature>
<reference evidence="2" key="1">
    <citation type="journal article" date="2008" name="Biochem. Biophys. Res. Commun.">
        <title>Differential display of grouper iridovirus-infected grouper cells by immunostaining.</title>
        <authorList>
            <person name="Yeh C.H."/>
            <person name="Chen Y.S."/>
            <person name="Wu M.S."/>
            <person name="Chen C.W."/>
            <person name="Yuan C.H."/>
            <person name="Pan K.W."/>
            <person name="Chang Y.N."/>
            <person name="Chuang N.N."/>
            <person name="Chang C.Y."/>
        </authorList>
    </citation>
    <scope>NUCLEOTIDE SEQUENCE</scope>
    <source>
        <tissue evidence="2">Brain</tissue>
    </source>
</reference>
<feature type="compositionally biased region" description="Basic and acidic residues" evidence="1">
    <location>
        <begin position="170"/>
        <end position="189"/>
    </location>
</feature>
<accession>B5T1P1</accession>
<protein>
    <submittedName>
        <fullName evidence="2">Translation initiation factor 3 subunit 10</fullName>
    </submittedName>
</protein>